<organism evidence="2 3">
    <name type="scientific">Pyrocoelia pectoralis</name>
    <dbReference type="NCBI Taxonomy" id="417401"/>
    <lineage>
        <taxon>Eukaryota</taxon>
        <taxon>Metazoa</taxon>
        <taxon>Ecdysozoa</taxon>
        <taxon>Arthropoda</taxon>
        <taxon>Hexapoda</taxon>
        <taxon>Insecta</taxon>
        <taxon>Pterygota</taxon>
        <taxon>Neoptera</taxon>
        <taxon>Endopterygota</taxon>
        <taxon>Coleoptera</taxon>
        <taxon>Polyphaga</taxon>
        <taxon>Elateriformia</taxon>
        <taxon>Elateroidea</taxon>
        <taxon>Lampyridae</taxon>
        <taxon>Lampyrinae</taxon>
        <taxon>Pyrocoelia</taxon>
    </lineage>
</organism>
<protein>
    <recommendedName>
        <fullName evidence="1">DUF7869 domain-containing protein</fullName>
    </recommendedName>
</protein>
<proteinExistence type="predicted"/>
<gene>
    <name evidence="2" type="ORF">RI129_002968</name>
</gene>
<dbReference type="PANTHER" id="PTHR10773:SF19">
    <property type="match status" value="1"/>
</dbReference>
<sequence length="633" mass="73048">MTSNIVSNSTMNELLVVAENNTSRKRITTKSKRELAKKNRYVPKSLPVFPLCGHKGKPQQPYQCSSFLTMRDIKHFHDAFFKKPDKIAQDHFILKHCTTYIPKRARKRKEENNKPKSLSVSYYVKRKDGLLVHVCRQTFMGILGVKKDRILNILKRYKNENQMPLERRGGDRTKGKNNNKRAAIKTFVESLTCIQSHYCRSKTAHRFYLPAELSIRELWRMYNNRVNLDLQVKESFFRYLFVRTYNVGFGTPKTDLCSTCLQFQEKIKTVTDPGIINALTVQQRLHKIRANVFYEFLKENQENLEVVMFSFDCQKNLALPKIPDQAAYFSMQLNFYHFAVVEGSSKGKLNQHTVRSYVWTELDHLRGSNEIASALYHVLTTYEFSDTVKTIRLFCDGCGAQNKNSIVIGMLSNWLLNASPPNIENVDVIFPVVGHSYIPPDRLFGQIEKLTKRKPEITCPEDYIKIIEKWGKVIKLGVDAPVFDWKTKVQGVLKPPSQWHFKFQLSKRILISKSDNGYTIRGESMYKNNVGSENSLLRRGRKMNIEPNRIATGVPVKHDKLVSITKLIEKHYGEEWRKNKSLKFFNKVFKKNPVASTSGVTAIIGGEPSDESLEEPSEDTAKFCMPENLNFGI</sequence>
<evidence type="ECO:0000313" key="3">
    <source>
        <dbReference type="Proteomes" id="UP001329430"/>
    </source>
</evidence>
<dbReference type="PANTHER" id="PTHR10773">
    <property type="entry name" value="DNA-DIRECTED RNA POLYMERASES I, II, AND III SUBUNIT RPABC2"/>
    <property type="match status" value="1"/>
</dbReference>
<evidence type="ECO:0000259" key="1">
    <source>
        <dbReference type="Pfam" id="PF25273"/>
    </source>
</evidence>
<keyword evidence="3" id="KW-1185">Reference proteome</keyword>
<feature type="domain" description="DUF7869" evidence="1">
    <location>
        <begin position="354"/>
        <end position="503"/>
    </location>
</feature>
<accession>A0AAN7VMZ0</accession>
<dbReference type="InterPro" id="IPR057191">
    <property type="entry name" value="DUF7869"/>
</dbReference>
<dbReference type="AlphaFoldDB" id="A0AAN7VMZ0"/>
<comment type="caution">
    <text evidence="2">The sequence shown here is derived from an EMBL/GenBank/DDBJ whole genome shotgun (WGS) entry which is preliminary data.</text>
</comment>
<name>A0AAN7VMZ0_9COLE</name>
<reference evidence="2 3" key="1">
    <citation type="journal article" date="2024" name="Insects">
        <title>An Improved Chromosome-Level Genome Assembly of the Firefly Pyrocoelia pectoralis.</title>
        <authorList>
            <person name="Fu X."/>
            <person name="Meyer-Rochow V.B."/>
            <person name="Ballantyne L."/>
            <person name="Zhu X."/>
        </authorList>
    </citation>
    <scope>NUCLEOTIDE SEQUENCE [LARGE SCALE GENOMIC DNA]</scope>
    <source>
        <strain evidence="2">XCY_ONT2</strain>
    </source>
</reference>
<dbReference type="Proteomes" id="UP001329430">
    <property type="component" value="Chromosome 2"/>
</dbReference>
<dbReference type="EMBL" id="JAVRBK010000002">
    <property type="protein sequence ID" value="KAK5648076.1"/>
    <property type="molecule type" value="Genomic_DNA"/>
</dbReference>
<dbReference type="Pfam" id="PF25273">
    <property type="entry name" value="DUF7869"/>
    <property type="match status" value="1"/>
</dbReference>
<evidence type="ECO:0000313" key="2">
    <source>
        <dbReference type="EMBL" id="KAK5648076.1"/>
    </source>
</evidence>